<evidence type="ECO:0000313" key="4">
    <source>
        <dbReference type="Proteomes" id="UP000054466"/>
    </source>
</evidence>
<keyword evidence="2" id="KW-0472">Membrane</keyword>
<organism evidence="3 4">
    <name type="scientific">Cladophialophora immunda</name>
    <dbReference type="NCBI Taxonomy" id="569365"/>
    <lineage>
        <taxon>Eukaryota</taxon>
        <taxon>Fungi</taxon>
        <taxon>Dikarya</taxon>
        <taxon>Ascomycota</taxon>
        <taxon>Pezizomycotina</taxon>
        <taxon>Eurotiomycetes</taxon>
        <taxon>Chaetothyriomycetidae</taxon>
        <taxon>Chaetothyriales</taxon>
        <taxon>Herpotrichiellaceae</taxon>
        <taxon>Cladophialophora</taxon>
    </lineage>
</organism>
<dbReference type="VEuPathDB" id="FungiDB:PV07_03232"/>
<sequence>MGRTDHRTVKSRHEPAMESTVGQDHTNTSQLNLHLCKRVLRRNKSQKHFPSPPPTVSPESRSLLSLSTSIPLQQTAKMNAAARQIISRRFVTAMGPRLTSPARYASTAVGHSAHPSMTPKDRQFMRGIFTVATVGTAGAVAYGAARSGGRMNSRFVKRNSTLDSTKWFSESSEYNQTLGSKH</sequence>
<dbReference type="AlphaFoldDB" id="A0A0D2B1U6"/>
<dbReference type="EMBL" id="KN847041">
    <property type="protein sequence ID" value="KIW31602.1"/>
    <property type="molecule type" value="Genomic_DNA"/>
</dbReference>
<evidence type="ECO:0000313" key="3">
    <source>
        <dbReference type="EMBL" id="KIW31602.1"/>
    </source>
</evidence>
<evidence type="ECO:0000256" key="1">
    <source>
        <dbReference type="SAM" id="MobiDB-lite"/>
    </source>
</evidence>
<protein>
    <submittedName>
        <fullName evidence="3">Uncharacterized protein</fullName>
    </submittedName>
</protein>
<keyword evidence="2" id="KW-0812">Transmembrane</keyword>
<dbReference type="RefSeq" id="XP_016251818.1">
    <property type="nucleotide sequence ID" value="XM_016389916.1"/>
</dbReference>
<feature type="region of interest" description="Disordered" evidence="1">
    <location>
        <begin position="1"/>
        <end position="30"/>
    </location>
</feature>
<dbReference type="GeneID" id="27342426"/>
<reference evidence="3 4" key="1">
    <citation type="submission" date="2015-01" db="EMBL/GenBank/DDBJ databases">
        <title>The Genome Sequence of Cladophialophora immunda CBS83496.</title>
        <authorList>
            <consortium name="The Broad Institute Genomics Platform"/>
            <person name="Cuomo C."/>
            <person name="de Hoog S."/>
            <person name="Gorbushina A."/>
            <person name="Stielow B."/>
            <person name="Teixiera M."/>
            <person name="Abouelleil A."/>
            <person name="Chapman S.B."/>
            <person name="Priest M."/>
            <person name="Young S.K."/>
            <person name="Wortman J."/>
            <person name="Nusbaum C."/>
            <person name="Birren B."/>
        </authorList>
    </citation>
    <scope>NUCLEOTIDE SEQUENCE [LARGE SCALE GENOMIC DNA]</scope>
    <source>
        <strain evidence="3 4">CBS 83496</strain>
    </source>
</reference>
<dbReference type="OrthoDB" id="4159415at2759"/>
<evidence type="ECO:0000256" key="2">
    <source>
        <dbReference type="SAM" id="Phobius"/>
    </source>
</evidence>
<keyword evidence="2" id="KW-1133">Transmembrane helix</keyword>
<proteinExistence type="predicted"/>
<feature type="transmembrane region" description="Helical" evidence="2">
    <location>
        <begin position="124"/>
        <end position="145"/>
    </location>
</feature>
<name>A0A0D2B1U6_9EURO</name>
<dbReference type="Proteomes" id="UP000054466">
    <property type="component" value="Unassembled WGS sequence"/>
</dbReference>
<keyword evidence="4" id="KW-1185">Reference proteome</keyword>
<gene>
    <name evidence="3" type="ORF">PV07_03232</name>
</gene>
<dbReference type="HOGENOM" id="CLU_1481824_0_0_1"/>
<feature type="compositionally biased region" description="Basic and acidic residues" evidence="1">
    <location>
        <begin position="1"/>
        <end position="16"/>
    </location>
</feature>
<feature type="compositionally biased region" description="Polar residues" evidence="1">
    <location>
        <begin position="20"/>
        <end position="30"/>
    </location>
</feature>
<accession>A0A0D2B1U6</accession>